<name>A0ABC8S0R3_9AQUA</name>
<keyword evidence="4" id="KW-1185">Reference proteome</keyword>
<proteinExistence type="inferred from homology"/>
<dbReference type="InterPro" id="IPR050466">
    <property type="entry name" value="Carboxylest/Gibb_receptor"/>
</dbReference>
<organism evidence="3 4">
    <name type="scientific">Ilex paraguariensis</name>
    <name type="common">yerba mate</name>
    <dbReference type="NCBI Taxonomy" id="185542"/>
    <lineage>
        <taxon>Eukaryota</taxon>
        <taxon>Viridiplantae</taxon>
        <taxon>Streptophyta</taxon>
        <taxon>Embryophyta</taxon>
        <taxon>Tracheophyta</taxon>
        <taxon>Spermatophyta</taxon>
        <taxon>Magnoliopsida</taxon>
        <taxon>eudicotyledons</taxon>
        <taxon>Gunneridae</taxon>
        <taxon>Pentapetalae</taxon>
        <taxon>asterids</taxon>
        <taxon>campanulids</taxon>
        <taxon>Aquifoliales</taxon>
        <taxon>Aquifoliaceae</taxon>
        <taxon>Ilex</taxon>
    </lineage>
</organism>
<evidence type="ECO:0000313" key="3">
    <source>
        <dbReference type="EMBL" id="CAK9150785.1"/>
    </source>
</evidence>
<dbReference type="Pfam" id="PF07859">
    <property type="entry name" value="Abhydrolase_3"/>
    <property type="match status" value="1"/>
</dbReference>
<reference evidence="3 4" key="1">
    <citation type="submission" date="2024-02" db="EMBL/GenBank/DDBJ databases">
        <authorList>
            <person name="Vignale AGUSTIN F."/>
            <person name="Sosa J E."/>
            <person name="Modenutti C."/>
        </authorList>
    </citation>
    <scope>NUCLEOTIDE SEQUENCE [LARGE SCALE GENOMIC DNA]</scope>
</reference>
<dbReference type="PANTHER" id="PTHR23024">
    <property type="entry name" value="ARYLACETAMIDE DEACETYLASE"/>
    <property type="match status" value="1"/>
</dbReference>
<dbReference type="PANTHER" id="PTHR23024:SF479">
    <property type="entry name" value="CARBOXYLESTERASE 2-RELATED"/>
    <property type="match status" value="1"/>
</dbReference>
<dbReference type="EMBL" id="CAUOFW020002059">
    <property type="protein sequence ID" value="CAK9150785.1"/>
    <property type="molecule type" value="Genomic_DNA"/>
</dbReference>
<gene>
    <name evidence="3" type="ORF">ILEXP_LOCUS18940</name>
</gene>
<dbReference type="InterPro" id="IPR029058">
    <property type="entry name" value="AB_hydrolase_fold"/>
</dbReference>
<comment type="similarity">
    <text evidence="1">Belongs to the 'GDXG' lipolytic enzyme family.</text>
</comment>
<comment type="caution">
    <text evidence="3">The sequence shown here is derived from an EMBL/GenBank/DDBJ whole genome shotgun (WGS) entry which is preliminary data.</text>
</comment>
<dbReference type="AlphaFoldDB" id="A0ABC8S0R3"/>
<dbReference type="Gene3D" id="3.40.50.1820">
    <property type="entry name" value="alpha/beta hydrolase"/>
    <property type="match status" value="1"/>
</dbReference>
<accession>A0ABC8S0R3</accession>
<evidence type="ECO:0000259" key="2">
    <source>
        <dbReference type="Pfam" id="PF07859"/>
    </source>
</evidence>
<dbReference type="InterPro" id="IPR013094">
    <property type="entry name" value="AB_hydrolase_3"/>
</dbReference>
<feature type="domain" description="Alpha/beta hydrolase fold-3" evidence="2">
    <location>
        <begin position="76"/>
        <end position="282"/>
    </location>
</feature>
<evidence type="ECO:0000256" key="1">
    <source>
        <dbReference type="ARBA" id="ARBA00010515"/>
    </source>
</evidence>
<dbReference type="SUPFAM" id="SSF53474">
    <property type="entry name" value="alpha/beta-Hydrolases"/>
    <property type="match status" value="1"/>
</dbReference>
<evidence type="ECO:0000313" key="4">
    <source>
        <dbReference type="Proteomes" id="UP001642360"/>
    </source>
</evidence>
<sequence>MDSSTTSELVLDFFPFVRVYKDGRVQKFQENDFVPPGVDPKTGVQSKDVVISPETNVSARVFLPKNTDPNQKFPLLIYIHGGAFVIESAFSSQYHNYLNSLVAEANVIAVSVDYRLAPEHLLPACYDDAWAVIQWVAFHANGGGPEPWLNDHADFGKVFLAGDSAGSTIAHYTVVRAGVDGLGSGLKLVGLVLVHPFFKNDEPDKLLHYICPDSSGFDDPRFNPAANLGLLSKLVCTKVLVVTAERDFLRQRGLTYYEALKNSELGGSVEMVVTNGEEHVFHLKNPNCENALTLLKRVASFMN</sequence>
<dbReference type="Proteomes" id="UP001642360">
    <property type="component" value="Unassembled WGS sequence"/>
</dbReference>
<protein>
    <recommendedName>
        <fullName evidence="2">Alpha/beta hydrolase fold-3 domain-containing protein</fullName>
    </recommendedName>
</protein>